<dbReference type="SUPFAM" id="SSF53383">
    <property type="entry name" value="PLP-dependent transferases"/>
    <property type="match status" value="1"/>
</dbReference>
<feature type="domain" description="Aminotransferase class I/classII large" evidence="2">
    <location>
        <begin position="426"/>
        <end position="740"/>
    </location>
</feature>
<evidence type="ECO:0000256" key="1">
    <source>
        <dbReference type="SAM" id="MobiDB-lite"/>
    </source>
</evidence>
<dbReference type="Gene3D" id="3.40.640.10">
    <property type="entry name" value="Type I PLP-dependent aspartate aminotransferase-like (Major domain)"/>
    <property type="match status" value="1"/>
</dbReference>
<comment type="caution">
    <text evidence="3">The sequence shown here is derived from an EMBL/GenBank/DDBJ whole genome shotgun (WGS) entry which is preliminary data.</text>
</comment>
<dbReference type="Gene3D" id="3.90.1150.10">
    <property type="entry name" value="Aspartate Aminotransferase, domain 1"/>
    <property type="match status" value="1"/>
</dbReference>
<dbReference type="InterPro" id="IPR041913">
    <property type="entry name" value="POLD3_sf"/>
</dbReference>
<feature type="compositionally biased region" description="Low complexity" evidence="1">
    <location>
        <begin position="262"/>
        <end position="271"/>
    </location>
</feature>
<dbReference type="PANTHER" id="PTHR31047">
    <property type="entry name" value="MEIOTICALLY UP-REGULATED GENE 157 PROTEIN"/>
    <property type="match status" value="1"/>
</dbReference>
<keyword evidence="4" id="KW-1185">Reference proteome</keyword>
<dbReference type="GO" id="GO:0030170">
    <property type="term" value="F:pyridoxal phosphate binding"/>
    <property type="evidence" value="ECO:0007669"/>
    <property type="project" value="InterPro"/>
</dbReference>
<dbReference type="Gene3D" id="3.90.1030.20">
    <property type="entry name" value="DNA polymerase delta, p66 (Cdc27) subunit, wHTH domain"/>
    <property type="match status" value="1"/>
</dbReference>
<dbReference type="Pfam" id="PF06824">
    <property type="entry name" value="Glyco_hydro_125"/>
    <property type="match status" value="1"/>
</dbReference>
<dbReference type="Pfam" id="PF09507">
    <property type="entry name" value="CDC27"/>
    <property type="match status" value="1"/>
</dbReference>
<dbReference type="InterPro" id="IPR015424">
    <property type="entry name" value="PyrdxlP-dep_Trfase"/>
</dbReference>
<proteinExistence type="predicted"/>
<name>A0AAE8SVW4_9PEZI</name>
<dbReference type="InterPro" id="IPR012341">
    <property type="entry name" value="6hp_glycosidase-like_sf"/>
</dbReference>
<dbReference type="PANTHER" id="PTHR31047:SF0">
    <property type="entry name" value="MEIOTICALLY UP-REGULATED GENE 157 PROTEIN"/>
    <property type="match status" value="1"/>
</dbReference>
<dbReference type="InterPro" id="IPR019038">
    <property type="entry name" value="POLD3"/>
</dbReference>
<dbReference type="GO" id="GO:0006260">
    <property type="term" value="P:DNA replication"/>
    <property type="evidence" value="ECO:0007669"/>
    <property type="project" value="InterPro"/>
</dbReference>
<feature type="compositionally biased region" description="Polar residues" evidence="1">
    <location>
        <begin position="142"/>
        <end position="152"/>
    </location>
</feature>
<dbReference type="GO" id="GO:0003824">
    <property type="term" value="F:catalytic activity"/>
    <property type="evidence" value="ECO:0007669"/>
    <property type="project" value="UniProtKB-ARBA"/>
</dbReference>
<dbReference type="InterPro" id="IPR004839">
    <property type="entry name" value="Aminotransferase_I/II_large"/>
</dbReference>
<sequence length="1319" mass="145658">MNDYKKFLAAEILSEGKLVTYRLLSRALKVHVNKAKHMLFAFHESQNSQTPNSVHATYLVYGEKTEDEVNDDDDVEMSSSVDAEPLPEPTRTLTLTLVQEDKLKETLALYKTVLSVQIFSLGPHPTKDLQLLSDANHQLAEYSNNSGSSSQAEGHGGIYNSRMRRKERKGPSPTMTGTSAKTQPPPQKPVPTKAPSIPQAKNKAADSPSSSQGTSGISAPSKEKPVSSGVKPRSGGIMQSFAKAAASKQETRPKPTPQRAQSPKAKAPSSAMESDDDEGEEDHPAVLPPPKAPSESAAARKAREERKAELTRMMEEDESEAEAAPSSPEEVPEESPQDLGEAESKGATEKGEHGQDNSQATEVISSVGSGRRRGKRKVIKKRQIEDEDGYLEPPVSFFQIPKCSSPHFNMDPILARKTFTDPHYTQAIWMVAPCYYLACPIFEDSGFSGRMRAIPEDAEGIDVDYLGSQLQAMDLDSFPGQPRYKNPKTSKIYRHVIYVVPTSSNPSGKTMGLKRRTELVHLARKHDALIISDDVYDALQWPVSRHRGAPIHPSPVTPLPRLCDIDIALGPTDDDPRHFGHAMSNGSFSKIVAPGMRTGWAEGTPAFAYGLSQTGSTRSGGSPGQFGATLMCKLLQDGTIDSHVHTVIIPALQRRHTLLLDALEKLIMPLGVTCDTGREGSDVYGGYFVWCSLPESLDSEAIAEYAKREENLVIGHGKMFEVYGDEQSAPFRNHIRLSFSWEPEEAIVEGSSGHDHRKNQLARLVIQPTLSIAFSSVLPEFGMAVRALTWGAFLPLLSTTLWAAAAVGTDTQDPLDGDACPNYASYSKHPHPPLSEGPRRLPFQRPAEECRTFRSDAIEKVIHDVTSRMKDLDLARLFENTFPSTTDTTIKFHTDGKSIRFIDTGDRGFRNDGKWEGPQSFVITGDINAEWLRDSTNQLSPYHALAKLDPAIHTLLVGAINTQAEYLIESPYCNAFQPPPITNLPPATNNQKDVVHPMYEPTSVFECKYELDSLAHFLALANDFYEHTGSTDFLHSRWTTALETLLEVLEQQSRSTFDPETGKYVTNEYTFQRLTEAGTETLSLKGIGNPLNNGTNLIRSAFRPSDDATILGFFIPANAMIAVELKRTGNMLQKVGKADLSKTVLDWSKRISDGVWEHGIVKHRQFGDVFAFEVDGYGSHILMDDANYPSLLALPRMGFLEKENQVYQNTRRMLLSKASNPYYLTGSDFRGIGGPHIGLTYAWPMSLLMQIQTADDDDEIKECLKLVLDSAPLGLMHESVDVNHISSYTRCNGVFAETILDLAKRKPHLIFKDSTPFEV</sequence>
<dbReference type="Proteomes" id="UP001187682">
    <property type="component" value="Unassembled WGS sequence"/>
</dbReference>
<accession>A0AAE8SVW4</accession>
<organism evidence="3 4">
    <name type="scientific">Cephalotrichum gorgonifer</name>
    <dbReference type="NCBI Taxonomy" id="2041049"/>
    <lineage>
        <taxon>Eukaryota</taxon>
        <taxon>Fungi</taxon>
        <taxon>Dikarya</taxon>
        <taxon>Ascomycota</taxon>
        <taxon>Pezizomycotina</taxon>
        <taxon>Sordariomycetes</taxon>
        <taxon>Hypocreomycetidae</taxon>
        <taxon>Microascales</taxon>
        <taxon>Microascaceae</taxon>
        <taxon>Cephalotrichum</taxon>
    </lineage>
</organism>
<feature type="compositionally biased region" description="Basic residues" evidence="1">
    <location>
        <begin position="370"/>
        <end position="380"/>
    </location>
</feature>
<dbReference type="SMART" id="SM01149">
    <property type="entry name" value="DUF1237"/>
    <property type="match status" value="1"/>
</dbReference>
<reference evidence="3" key="1">
    <citation type="submission" date="2018-03" db="EMBL/GenBank/DDBJ databases">
        <authorList>
            <person name="Guldener U."/>
        </authorList>
    </citation>
    <scope>NUCLEOTIDE SEQUENCE</scope>
</reference>
<feature type="compositionally biased region" description="Basic and acidic residues" evidence="1">
    <location>
        <begin position="342"/>
        <end position="355"/>
    </location>
</feature>
<feature type="compositionally biased region" description="Basic and acidic residues" evidence="1">
    <location>
        <begin position="301"/>
        <end position="314"/>
    </location>
</feature>
<dbReference type="InterPro" id="IPR008928">
    <property type="entry name" value="6-hairpin_glycosidase_sf"/>
</dbReference>
<dbReference type="Gene3D" id="1.50.10.10">
    <property type="match status" value="1"/>
</dbReference>
<dbReference type="InterPro" id="IPR015422">
    <property type="entry name" value="PyrdxlP-dep_Trfase_small"/>
</dbReference>
<feature type="region of interest" description="Disordered" evidence="1">
    <location>
        <begin position="142"/>
        <end position="380"/>
    </location>
</feature>
<protein>
    <submittedName>
        <fullName evidence="3">Related to DUF1237 domain protein</fullName>
    </submittedName>
</protein>
<evidence type="ECO:0000259" key="2">
    <source>
        <dbReference type="Pfam" id="PF00155"/>
    </source>
</evidence>
<dbReference type="Pfam" id="PF00155">
    <property type="entry name" value="Aminotran_1_2"/>
    <property type="match status" value="1"/>
</dbReference>
<feature type="compositionally biased region" description="Low complexity" evidence="1">
    <location>
        <begin position="207"/>
        <end position="220"/>
    </location>
</feature>
<dbReference type="GO" id="GO:0005975">
    <property type="term" value="P:carbohydrate metabolic process"/>
    <property type="evidence" value="ECO:0007669"/>
    <property type="project" value="InterPro"/>
</dbReference>
<dbReference type="InterPro" id="IPR015421">
    <property type="entry name" value="PyrdxlP-dep_Trfase_major"/>
</dbReference>
<evidence type="ECO:0000313" key="4">
    <source>
        <dbReference type="Proteomes" id="UP001187682"/>
    </source>
</evidence>
<dbReference type="GO" id="GO:0043625">
    <property type="term" value="C:delta DNA polymerase complex"/>
    <property type="evidence" value="ECO:0007669"/>
    <property type="project" value="InterPro"/>
</dbReference>
<dbReference type="EMBL" id="ONZQ02000008">
    <property type="protein sequence ID" value="SPO03196.1"/>
    <property type="molecule type" value="Genomic_DNA"/>
</dbReference>
<evidence type="ECO:0000313" key="3">
    <source>
        <dbReference type="EMBL" id="SPO03196.1"/>
    </source>
</evidence>
<dbReference type="InterPro" id="IPR008313">
    <property type="entry name" value="GH125"/>
</dbReference>
<dbReference type="CDD" id="cd00609">
    <property type="entry name" value="AAT_like"/>
    <property type="match status" value="1"/>
</dbReference>
<dbReference type="SUPFAM" id="SSF48208">
    <property type="entry name" value="Six-hairpin glycosidases"/>
    <property type="match status" value="1"/>
</dbReference>
<gene>
    <name evidence="3" type="ORF">DNG_05878</name>
</gene>